<evidence type="ECO:0000313" key="2">
    <source>
        <dbReference type="EMBL" id="OZG67686.1"/>
    </source>
</evidence>
<dbReference type="EMBL" id="MWXA01000004">
    <property type="protein sequence ID" value="OZG67686.1"/>
    <property type="molecule type" value="Genomic_DNA"/>
</dbReference>
<proteinExistence type="predicted"/>
<dbReference type="Proteomes" id="UP000216451">
    <property type="component" value="Unassembled WGS sequence"/>
</dbReference>
<evidence type="ECO:0000313" key="1">
    <source>
        <dbReference type="EMBL" id="OZG64621.1"/>
    </source>
</evidence>
<dbReference type="EMBL" id="MWXA01000003">
    <property type="protein sequence ID" value="OZG68001.1"/>
    <property type="molecule type" value="Genomic_DNA"/>
</dbReference>
<gene>
    <name evidence="3" type="ORF">BAQU_0647</name>
    <name evidence="2" type="ORF">BAQU_0778</name>
    <name evidence="1" type="ORF">BAQU_2014</name>
</gene>
<dbReference type="EMBL" id="MWXA01000018">
    <property type="protein sequence ID" value="OZG64621.1"/>
    <property type="molecule type" value="Genomic_DNA"/>
</dbReference>
<sequence>MSMPAIPTSLAILTSLVISTECHLERITPPLSSRVSGASREISPLQASTAKIPRLAPLTRDDDGTYSFDKFIRSTRSAHSE</sequence>
<evidence type="ECO:0000313" key="3">
    <source>
        <dbReference type="EMBL" id="OZG68001.1"/>
    </source>
</evidence>
<protein>
    <submittedName>
        <fullName evidence="2">Uncharacterized protein</fullName>
    </submittedName>
</protein>
<evidence type="ECO:0000313" key="4">
    <source>
        <dbReference type="Proteomes" id="UP000216451"/>
    </source>
</evidence>
<reference evidence="2 4" key="1">
    <citation type="journal article" date="2017" name="BMC Genomics">
        <title>Comparative genomic and phylogenomic analyses of the Bifidobacteriaceae family.</title>
        <authorList>
            <person name="Lugli G.A."/>
            <person name="Milani C."/>
            <person name="Turroni F."/>
            <person name="Duranti S."/>
            <person name="Mancabelli L."/>
            <person name="Mangifesta M."/>
            <person name="Ferrario C."/>
            <person name="Modesto M."/>
            <person name="Mattarelli P."/>
            <person name="Jiri K."/>
            <person name="van Sinderen D."/>
            <person name="Ventura M."/>
        </authorList>
    </citation>
    <scope>NUCLEOTIDE SEQUENCE [LARGE SCALE GENOMIC DNA]</scope>
    <source>
        <strain evidence="2 4">LMG 28769</strain>
    </source>
</reference>
<name>A0A261G9L8_9BIFI</name>
<organism evidence="2 4">
    <name type="scientific">Bifidobacterium aquikefiri</name>
    <dbReference type="NCBI Taxonomy" id="1653207"/>
    <lineage>
        <taxon>Bacteria</taxon>
        <taxon>Bacillati</taxon>
        <taxon>Actinomycetota</taxon>
        <taxon>Actinomycetes</taxon>
        <taxon>Bifidobacteriales</taxon>
        <taxon>Bifidobacteriaceae</taxon>
        <taxon>Bifidobacterium</taxon>
    </lineage>
</organism>
<comment type="caution">
    <text evidence="2">The sequence shown here is derived from an EMBL/GenBank/DDBJ whole genome shotgun (WGS) entry which is preliminary data.</text>
</comment>
<keyword evidence="4" id="KW-1185">Reference proteome</keyword>
<accession>A0A261G9L8</accession>
<dbReference type="AlphaFoldDB" id="A0A261G9L8"/>